<evidence type="ECO:0000256" key="1">
    <source>
        <dbReference type="SAM" id="Phobius"/>
    </source>
</evidence>
<dbReference type="InterPro" id="IPR035965">
    <property type="entry name" value="PAS-like_dom_sf"/>
</dbReference>
<evidence type="ECO:0000313" key="6">
    <source>
        <dbReference type="Proteomes" id="UP000310016"/>
    </source>
</evidence>
<dbReference type="FunFam" id="3.30.70.270:FF:000001">
    <property type="entry name" value="Diguanylate cyclase domain protein"/>
    <property type="match status" value="1"/>
</dbReference>
<dbReference type="SMART" id="SM00091">
    <property type="entry name" value="PAS"/>
    <property type="match status" value="1"/>
</dbReference>
<dbReference type="InterPro" id="IPR035919">
    <property type="entry name" value="EAL_sf"/>
</dbReference>
<keyword evidence="6" id="KW-1185">Reference proteome</keyword>
<dbReference type="SUPFAM" id="SSF55073">
    <property type="entry name" value="Nucleotide cyclase"/>
    <property type="match status" value="1"/>
</dbReference>
<dbReference type="PROSITE" id="PS50883">
    <property type="entry name" value="EAL"/>
    <property type="match status" value="1"/>
</dbReference>
<dbReference type="CDD" id="cd01948">
    <property type="entry name" value="EAL"/>
    <property type="match status" value="1"/>
</dbReference>
<dbReference type="NCBIfam" id="TIGR00254">
    <property type="entry name" value="GGDEF"/>
    <property type="match status" value="1"/>
</dbReference>
<dbReference type="InterPro" id="IPR033414">
    <property type="entry name" value="Sensor_dom"/>
</dbReference>
<dbReference type="SMART" id="SM00052">
    <property type="entry name" value="EAL"/>
    <property type="match status" value="1"/>
</dbReference>
<keyword evidence="1" id="KW-0812">Transmembrane</keyword>
<proteinExistence type="predicted"/>
<feature type="domain" description="GGDEF" evidence="4">
    <location>
        <begin position="476"/>
        <end position="609"/>
    </location>
</feature>
<name>A0A4U0PYW6_9NEIS</name>
<dbReference type="NCBIfam" id="TIGR00229">
    <property type="entry name" value="sensory_box"/>
    <property type="match status" value="1"/>
</dbReference>
<dbReference type="PROSITE" id="PS50112">
    <property type="entry name" value="PAS"/>
    <property type="match status" value="1"/>
</dbReference>
<dbReference type="InterPro" id="IPR000014">
    <property type="entry name" value="PAS"/>
</dbReference>
<dbReference type="PROSITE" id="PS50887">
    <property type="entry name" value="GGDEF"/>
    <property type="match status" value="1"/>
</dbReference>
<dbReference type="Pfam" id="PF00989">
    <property type="entry name" value="PAS"/>
    <property type="match status" value="1"/>
</dbReference>
<dbReference type="Gene3D" id="6.10.340.10">
    <property type="match status" value="1"/>
</dbReference>
<feature type="transmembrane region" description="Helical" evidence="1">
    <location>
        <begin position="84"/>
        <end position="108"/>
    </location>
</feature>
<evidence type="ECO:0000259" key="4">
    <source>
        <dbReference type="PROSITE" id="PS50887"/>
    </source>
</evidence>
<gene>
    <name evidence="5" type="ORF">FAZ21_09485</name>
</gene>
<comment type="caution">
    <text evidence="5">The sequence shown here is derived from an EMBL/GenBank/DDBJ whole genome shotgun (WGS) entry which is preliminary data.</text>
</comment>
<dbReference type="CDD" id="cd01949">
    <property type="entry name" value="GGDEF"/>
    <property type="match status" value="1"/>
</dbReference>
<dbReference type="SUPFAM" id="SSF55785">
    <property type="entry name" value="PYP-like sensor domain (PAS domain)"/>
    <property type="match status" value="1"/>
</dbReference>
<dbReference type="GO" id="GO:0003824">
    <property type="term" value="F:catalytic activity"/>
    <property type="evidence" value="ECO:0007669"/>
    <property type="project" value="UniProtKB-ARBA"/>
</dbReference>
<protein>
    <submittedName>
        <fullName evidence="5">EAL domain-containing protein</fullName>
    </submittedName>
</protein>
<feature type="transmembrane region" description="Helical" evidence="1">
    <location>
        <begin position="227"/>
        <end position="246"/>
    </location>
</feature>
<keyword evidence="1" id="KW-1133">Transmembrane helix</keyword>
<feature type="domain" description="EAL" evidence="3">
    <location>
        <begin position="620"/>
        <end position="870"/>
    </location>
</feature>
<dbReference type="AlphaFoldDB" id="A0A4U0PYW6"/>
<evidence type="ECO:0000259" key="3">
    <source>
        <dbReference type="PROSITE" id="PS50883"/>
    </source>
</evidence>
<dbReference type="SMART" id="SM00267">
    <property type="entry name" value="GGDEF"/>
    <property type="match status" value="1"/>
</dbReference>
<evidence type="ECO:0000259" key="2">
    <source>
        <dbReference type="PROSITE" id="PS50112"/>
    </source>
</evidence>
<sequence>MTWLNSVILTVVKHEFAACFTNCRSSSGFAFKNKTSIGFDLLLWITICASHALRLCSTQNPDPVSAVLQKFFRRAKEFYRENRLAWRMVAAVIAISLLVTASLTVILVRIEYQRSIARIEADLDTLSSSVRPQLAVNLWLVNTEAVRTQLHSLLQTKVVGWARLVEPDGTRYEVGELPDKHELTIRKRYVVEYEHPLTHRNVPLGELELVNTLDGLQTQLLAQLGRILLLLGLGMMSAALCFLWLYHRLIARHLSHIAEYTRRFDYERMMAPLVLARQKRGTDELQTLTDAINTMRRNLLIGNAQRDEAQQAMLREKELAEVTLRSVADAIVTTTGDGRVKLLNTAAEKLIGWTFAEARGRPITEIVVTLDDTGEADFASLLHLARVGALPPGAVKTTITNRHGEHYRVEMAIVQIGDAEGGTGYVVALHDISAAEALTARLAYQAMHDELTGLTNRRGFMTALATARDLVQEYDEARVVMQLDLDQFKLVNDTCGHQAGDELLRQLAQQFQDVMSENVLVGRLGGDEFGFLLDTANEAQAQQAARSVLLALEQYRFVWGDRPFVVTGSMGLVRMDREVCNPQEVMSRADVACYAAKEAGRNRFAWYRGAEENLEGRHNELQLLATLRQAAEQDWFRLYFQPIVPARPGRGTRHHEVLLRLVDEQGKVIPPGAFIPAAERYDLMATIDRWVIAHTLNVLRDGGPQVSLSVNLSGKSLNRQTLAFVLERLEETRIEPSQVCFEITETSAIANIQESTQFIEALRERGCRFALDDFGSGFSSFTYLKTLPVDYLKIDGSLIRDVVHDDVSRQMVIAVNRIAHAMGRQTIAEYVESEEIASALREIGVDFLQGYHIGMPEPFLDDAPTPGNGTTGFQ</sequence>
<dbReference type="Pfam" id="PF00990">
    <property type="entry name" value="GGDEF"/>
    <property type="match status" value="1"/>
</dbReference>
<feature type="domain" description="PAS" evidence="2">
    <location>
        <begin position="316"/>
        <end position="367"/>
    </location>
</feature>
<dbReference type="Gene3D" id="3.30.450.20">
    <property type="entry name" value="PAS domain"/>
    <property type="match status" value="1"/>
</dbReference>
<dbReference type="Gene3D" id="3.30.70.270">
    <property type="match status" value="1"/>
</dbReference>
<accession>A0A4U0PYW6</accession>
<dbReference type="InterPro" id="IPR001633">
    <property type="entry name" value="EAL_dom"/>
</dbReference>
<dbReference type="InterPro" id="IPR013767">
    <property type="entry name" value="PAS_fold"/>
</dbReference>
<dbReference type="Pfam" id="PF00563">
    <property type="entry name" value="EAL"/>
    <property type="match status" value="1"/>
</dbReference>
<dbReference type="OrthoDB" id="9813903at2"/>
<dbReference type="Proteomes" id="UP000310016">
    <property type="component" value="Unassembled WGS sequence"/>
</dbReference>
<dbReference type="InterPro" id="IPR029787">
    <property type="entry name" value="Nucleotide_cyclase"/>
</dbReference>
<dbReference type="InterPro" id="IPR000160">
    <property type="entry name" value="GGDEF_dom"/>
</dbReference>
<dbReference type="PANTHER" id="PTHR44757">
    <property type="entry name" value="DIGUANYLATE CYCLASE DGCP"/>
    <property type="match status" value="1"/>
</dbReference>
<dbReference type="Gene3D" id="3.20.20.450">
    <property type="entry name" value="EAL domain"/>
    <property type="match status" value="1"/>
</dbReference>
<dbReference type="PANTHER" id="PTHR44757:SF4">
    <property type="entry name" value="DIGUANYLATE CYCLASE DGCE-RELATED"/>
    <property type="match status" value="1"/>
</dbReference>
<reference evidence="5 6" key="1">
    <citation type="submission" date="2019-04" db="EMBL/GenBank/DDBJ databases">
        <title>Chitiniphilus eburnea sp. nov., a novel chitinolytic bacterium isolated from aquaculture sludge.</title>
        <authorList>
            <person name="Sheng M."/>
        </authorList>
    </citation>
    <scope>NUCLEOTIDE SEQUENCE [LARGE SCALE GENOMIC DNA]</scope>
    <source>
        <strain evidence="5 6">HX-2-15</strain>
    </source>
</reference>
<keyword evidence="1" id="KW-0472">Membrane</keyword>
<dbReference type="CDD" id="cd00130">
    <property type="entry name" value="PAS"/>
    <property type="match status" value="1"/>
</dbReference>
<dbReference type="EMBL" id="SUMF01000008">
    <property type="protein sequence ID" value="TJZ73841.1"/>
    <property type="molecule type" value="Genomic_DNA"/>
</dbReference>
<organism evidence="5 6">
    <name type="scientific">Chitiniphilus eburneus</name>
    <dbReference type="NCBI Taxonomy" id="2571148"/>
    <lineage>
        <taxon>Bacteria</taxon>
        <taxon>Pseudomonadati</taxon>
        <taxon>Pseudomonadota</taxon>
        <taxon>Betaproteobacteria</taxon>
        <taxon>Neisseriales</taxon>
        <taxon>Chitinibacteraceae</taxon>
        <taxon>Chitiniphilus</taxon>
    </lineage>
</organism>
<evidence type="ECO:0000313" key="5">
    <source>
        <dbReference type="EMBL" id="TJZ73841.1"/>
    </source>
</evidence>
<dbReference type="SUPFAM" id="SSF141868">
    <property type="entry name" value="EAL domain-like"/>
    <property type="match status" value="1"/>
</dbReference>
<dbReference type="InterPro" id="IPR052155">
    <property type="entry name" value="Biofilm_reg_signaling"/>
</dbReference>
<dbReference type="GO" id="GO:0006355">
    <property type="term" value="P:regulation of DNA-templated transcription"/>
    <property type="evidence" value="ECO:0007669"/>
    <property type="project" value="InterPro"/>
</dbReference>
<dbReference type="Pfam" id="PF17149">
    <property type="entry name" value="CHASE5"/>
    <property type="match status" value="1"/>
</dbReference>
<dbReference type="InterPro" id="IPR043128">
    <property type="entry name" value="Rev_trsase/Diguanyl_cyclase"/>
</dbReference>